<proteinExistence type="predicted"/>
<keyword evidence="2" id="KW-1185">Reference proteome</keyword>
<gene>
    <name evidence="1" type="ORF">RGQ15_07150</name>
</gene>
<accession>A0ABU2HQM5</accession>
<comment type="caution">
    <text evidence="1">The sequence shown here is derived from an EMBL/GenBank/DDBJ whole genome shotgun (WGS) entry which is preliminary data.</text>
</comment>
<dbReference type="RefSeq" id="WP_311159529.1">
    <property type="nucleotide sequence ID" value="NZ_JAVQLW010000001.1"/>
</dbReference>
<evidence type="ECO:0000313" key="2">
    <source>
        <dbReference type="Proteomes" id="UP001269144"/>
    </source>
</evidence>
<dbReference type="Proteomes" id="UP001269144">
    <property type="component" value="Unassembled WGS sequence"/>
</dbReference>
<sequence length="76" mass="8372">MQASRDRLRREVEMRNRSAWNTAALTGAAYAGKLRRFEEYFADRGARVSEPQTSAQMEAALQVLAAAWGAEAAGPE</sequence>
<organism evidence="1 2">
    <name type="scientific">Paracoccus aurantius</name>
    <dbReference type="NCBI Taxonomy" id="3073814"/>
    <lineage>
        <taxon>Bacteria</taxon>
        <taxon>Pseudomonadati</taxon>
        <taxon>Pseudomonadota</taxon>
        <taxon>Alphaproteobacteria</taxon>
        <taxon>Rhodobacterales</taxon>
        <taxon>Paracoccaceae</taxon>
        <taxon>Paracoccus</taxon>
    </lineage>
</organism>
<reference evidence="2" key="1">
    <citation type="submission" date="2023-07" db="EMBL/GenBank/DDBJ databases">
        <title>Paracoccus sp. MBLB3053 whole genome sequence.</title>
        <authorList>
            <person name="Hwang C.Y."/>
            <person name="Cho E.-S."/>
            <person name="Seo M.-J."/>
        </authorList>
    </citation>
    <scope>NUCLEOTIDE SEQUENCE [LARGE SCALE GENOMIC DNA]</scope>
    <source>
        <strain evidence="2">MBLB3053</strain>
    </source>
</reference>
<protein>
    <recommendedName>
        <fullName evidence="3">Integrase</fullName>
    </recommendedName>
</protein>
<evidence type="ECO:0000313" key="1">
    <source>
        <dbReference type="EMBL" id="MDS9467350.1"/>
    </source>
</evidence>
<name>A0ABU2HQM5_9RHOB</name>
<evidence type="ECO:0008006" key="3">
    <source>
        <dbReference type="Google" id="ProtNLM"/>
    </source>
</evidence>
<dbReference type="EMBL" id="JAVQLW010000001">
    <property type="protein sequence ID" value="MDS9467350.1"/>
    <property type="molecule type" value="Genomic_DNA"/>
</dbReference>